<dbReference type="Proteomes" id="UP000823604">
    <property type="component" value="Unassembled WGS sequence"/>
</dbReference>
<evidence type="ECO:0000313" key="1">
    <source>
        <dbReference type="EMBL" id="MBO8473398.1"/>
    </source>
</evidence>
<organism evidence="1 2">
    <name type="scientific">Candidatus Merdivivens pullicola</name>
    <dbReference type="NCBI Taxonomy" id="2840872"/>
    <lineage>
        <taxon>Bacteria</taxon>
        <taxon>Pseudomonadati</taxon>
        <taxon>Bacteroidota</taxon>
        <taxon>Bacteroidia</taxon>
        <taxon>Bacteroidales</taxon>
        <taxon>Muribaculaceae</taxon>
        <taxon>Muribaculaceae incertae sedis</taxon>
        <taxon>Candidatus Merdivivens</taxon>
    </lineage>
</organism>
<dbReference type="AlphaFoldDB" id="A0A9D9IKB7"/>
<dbReference type="EMBL" id="JADIMA010000069">
    <property type="protein sequence ID" value="MBO8473398.1"/>
    <property type="molecule type" value="Genomic_DNA"/>
</dbReference>
<accession>A0A9D9IKB7</accession>
<reference evidence="1" key="1">
    <citation type="submission" date="2020-10" db="EMBL/GenBank/DDBJ databases">
        <authorList>
            <person name="Gilroy R."/>
        </authorList>
    </citation>
    <scope>NUCLEOTIDE SEQUENCE</scope>
    <source>
        <strain evidence="1">B1-8020</strain>
    </source>
</reference>
<sequence length="189" mass="21520">MKDTSSIRWGFAVLLGMSLLLQGCDFFRVLAGKPTRDDLEELKEYRMEQEARIEAMRQARMEDSLKRVEARRAWVDDSSAVMSAMAEGRAVFKKLSELSVAPSEDIGSRFCLMMGYFNNRGNAERLYKTMEADSLEPLLISFDSGATGVALFPCGSAHEILSRLDSVRDRDYFPSDSWIIWDTEKYDID</sequence>
<comment type="caution">
    <text evidence="1">The sequence shown here is derived from an EMBL/GenBank/DDBJ whole genome shotgun (WGS) entry which is preliminary data.</text>
</comment>
<dbReference type="PROSITE" id="PS51257">
    <property type="entry name" value="PROKAR_LIPOPROTEIN"/>
    <property type="match status" value="1"/>
</dbReference>
<evidence type="ECO:0008006" key="3">
    <source>
        <dbReference type="Google" id="ProtNLM"/>
    </source>
</evidence>
<gene>
    <name evidence="1" type="ORF">IAB81_07195</name>
</gene>
<proteinExistence type="predicted"/>
<reference evidence="1" key="2">
    <citation type="journal article" date="2021" name="PeerJ">
        <title>Extensive microbial diversity within the chicken gut microbiome revealed by metagenomics and culture.</title>
        <authorList>
            <person name="Gilroy R."/>
            <person name="Ravi A."/>
            <person name="Getino M."/>
            <person name="Pursley I."/>
            <person name="Horton D.L."/>
            <person name="Alikhan N.F."/>
            <person name="Baker D."/>
            <person name="Gharbi K."/>
            <person name="Hall N."/>
            <person name="Watson M."/>
            <person name="Adriaenssens E.M."/>
            <person name="Foster-Nyarko E."/>
            <person name="Jarju S."/>
            <person name="Secka A."/>
            <person name="Antonio M."/>
            <person name="Oren A."/>
            <person name="Chaudhuri R.R."/>
            <person name="La Ragione R."/>
            <person name="Hildebrand F."/>
            <person name="Pallen M.J."/>
        </authorList>
    </citation>
    <scope>NUCLEOTIDE SEQUENCE</scope>
    <source>
        <strain evidence="1">B1-8020</strain>
    </source>
</reference>
<name>A0A9D9IKB7_9BACT</name>
<protein>
    <recommendedName>
        <fullName evidence="3">SPOR domain-containing protein</fullName>
    </recommendedName>
</protein>
<evidence type="ECO:0000313" key="2">
    <source>
        <dbReference type="Proteomes" id="UP000823604"/>
    </source>
</evidence>